<evidence type="ECO:0000259" key="6">
    <source>
        <dbReference type="Pfam" id="PF01266"/>
    </source>
</evidence>
<evidence type="ECO:0000256" key="2">
    <source>
        <dbReference type="ARBA" id="ARBA00022630"/>
    </source>
</evidence>
<dbReference type="RefSeq" id="WP_177173597.1">
    <property type="nucleotide sequence ID" value="NZ_FODY01000017.1"/>
</dbReference>
<organism evidence="7 8">
    <name type="scientific">Propionispora vibrioides</name>
    <dbReference type="NCBI Taxonomy" id="112903"/>
    <lineage>
        <taxon>Bacteria</taxon>
        <taxon>Bacillati</taxon>
        <taxon>Bacillota</taxon>
        <taxon>Negativicutes</taxon>
        <taxon>Selenomonadales</taxon>
        <taxon>Sporomusaceae</taxon>
        <taxon>Propionispora</taxon>
    </lineage>
</organism>
<feature type="domain" description="FAD dependent oxidoreductase" evidence="6">
    <location>
        <begin position="5"/>
        <end position="374"/>
    </location>
</feature>
<evidence type="ECO:0000313" key="8">
    <source>
        <dbReference type="Proteomes" id="UP000198847"/>
    </source>
</evidence>
<reference evidence="7 8" key="1">
    <citation type="submission" date="2016-10" db="EMBL/GenBank/DDBJ databases">
        <authorList>
            <person name="de Groot N.N."/>
        </authorList>
    </citation>
    <scope>NUCLEOTIDE SEQUENCE [LARGE SCALE GENOMIC DNA]</scope>
    <source>
        <strain evidence="7 8">DSM 13305</strain>
    </source>
</reference>
<keyword evidence="4" id="KW-0560">Oxidoreductase</keyword>
<dbReference type="Proteomes" id="UP000198847">
    <property type="component" value="Unassembled WGS sequence"/>
</dbReference>
<dbReference type="AlphaFoldDB" id="A0A1H8WQV5"/>
<dbReference type="SUPFAM" id="SSF51905">
    <property type="entry name" value="FAD/NAD(P)-binding domain"/>
    <property type="match status" value="1"/>
</dbReference>
<keyword evidence="8" id="KW-1185">Reference proteome</keyword>
<dbReference type="Gene3D" id="3.30.9.10">
    <property type="entry name" value="D-Amino Acid Oxidase, subunit A, domain 2"/>
    <property type="match status" value="1"/>
</dbReference>
<evidence type="ECO:0000313" key="7">
    <source>
        <dbReference type="EMBL" id="SEP30012.1"/>
    </source>
</evidence>
<sequence length="382" mass="40969">MDQVDVIVIGAGVVGLAAACRLAQRWPEKSILLLEKNRTFGLEMSARTSEVIHSGLYYPPGSFKARLCVSGKEKLYDFCTSWQVPYQRLGKLVIARNDEEAAKLDQLQEQALANGIADVTKLEPVAVARLEPNISCQAALFSPSSGIVDTRTLLARLEQVGRKYGAMPVYQQTVTGIARMTGGYCVTYTDASGRSDEVGCRCIVNAAGLGADAVAAMAGIAVDQAGYRIYRCKGEYFSVANEKAGLVSHLIFPASIRELKGSGIPVIKDMGGRLRLGPDAHYAANGLTDYRISPANARQFLAVVGSYLPFLEEDDLSADIAALRCRLLVACGSPPRDFVICHETERDLPGFVNLIGIESPGLTCCLSIADLAGDMLTPLLDG</sequence>
<gene>
    <name evidence="7" type="ORF">SAMN04490178_11749</name>
</gene>
<dbReference type="Pfam" id="PF01266">
    <property type="entry name" value="DAO"/>
    <property type="match status" value="1"/>
</dbReference>
<evidence type="ECO:0000256" key="4">
    <source>
        <dbReference type="ARBA" id="ARBA00023002"/>
    </source>
</evidence>
<dbReference type="EMBL" id="FODY01000017">
    <property type="protein sequence ID" value="SEP30012.1"/>
    <property type="molecule type" value="Genomic_DNA"/>
</dbReference>
<evidence type="ECO:0000256" key="5">
    <source>
        <dbReference type="ARBA" id="ARBA00037941"/>
    </source>
</evidence>
<protein>
    <submittedName>
        <fullName evidence="7">L-2-hydroxyglutarate oxidase LhgO</fullName>
    </submittedName>
</protein>
<keyword evidence="2" id="KW-0285">Flavoprotein</keyword>
<evidence type="ECO:0000256" key="1">
    <source>
        <dbReference type="ARBA" id="ARBA00001974"/>
    </source>
</evidence>
<proteinExistence type="inferred from homology"/>
<evidence type="ECO:0000256" key="3">
    <source>
        <dbReference type="ARBA" id="ARBA00022827"/>
    </source>
</evidence>
<keyword evidence="3" id="KW-0274">FAD</keyword>
<dbReference type="InterPro" id="IPR006076">
    <property type="entry name" value="FAD-dep_OxRdtase"/>
</dbReference>
<dbReference type="GO" id="GO:0047545">
    <property type="term" value="F:(S)-2-hydroxyglutarate dehydrogenase activity"/>
    <property type="evidence" value="ECO:0007669"/>
    <property type="project" value="TreeGrafter"/>
</dbReference>
<name>A0A1H8WQV5_9FIRM</name>
<comment type="similarity">
    <text evidence="5">Belongs to the L2HGDH family.</text>
</comment>
<dbReference type="PANTHER" id="PTHR43104">
    <property type="entry name" value="L-2-HYDROXYGLUTARATE DEHYDROGENASE, MITOCHONDRIAL"/>
    <property type="match status" value="1"/>
</dbReference>
<dbReference type="PANTHER" id="PTHR43104:SF4">
    <property type="entry name" value="L-2-HYDROXYGLUTARATE DEHYDROGENASE, MITOCHONDRIAL"/>
    <property type="match status" value="1"/>
</dbReference>
<dbReference type="Gene3D" id="3.50.50.60">
    <property type="entry name" value="FAD/NAD(P)-binding domain"/>
    <property type="match status" value="1"/>
</dbReference>
<dbReference type="STRING" id="112903.SAMN04490178_11749"/>
<comment type="cofactor">
    <cofactor evidence="1">
        <name>FAD</name>
        <dbReference type="ChEBI" id="CHEBI:57692"/>
    </cofactor>
</comment>
<dbReference type="InterPro" id="IPR036188">
    <property type="entry name" value="FAD/NAD-bd_sf"/>
</dbReference>
<accession>A0A1H8WQV5</accession>